<keyword evidence="7" id="KW-0158">Chromosome</keyword>
<evidence type="ECO:0000256" key="9">
    <source>
        <dbReference type="ARBA" id="ARBA00022491"/>
    </source>
</evidence>
<evidence type="ECO:0000256" key="1">
    <source>
        <dbReference type="ARBA" id="ARBA00001968"/>
    </source>
</evidence>
<evidence type="ECO:0000256" key="2">
    <source>
        <dbReference type="ARBA" id="ARBA00004123"/>
    </source>
</evidence>
<dbReference type="OrthoDB" id="73273at2759"/>
<keyword evidence="14" id="KW-0804">Transcription</keyword>
<evidence type="ECO:0000256" key="17">
    <source>
        <dbReference type="ARBA" id="ARBA00041964"/>
    </source>
</evidence>
<dbReference type="GO" id="GO:0005694">
    <property type="term" value="C:chromosome"/>
    <property type="evidence" value="ECO:0007669"/>
    <property type="project" value="UniProtKB-SubCell"/>
</dbReference>
<evidence type="ECO:0000256" key="8">
    <source>
        <dbReference type="ARBA" id="ARBA00022490"/>
    </source>
</evidence>
<evidence type="ECO:0000313" key="21">
    <source>
        <dbReference type="Proteomes" id="UP000015241"/>
    </source>
</evidence>
<dbReference type="PRINTS" id="PR01270">
    <property type="entry name" value="HDASUPER"/>
</dbReference>
<evidence type="ECO:0000256" key="3">
    <source>
        <dbReference type="ARBA" id="ARBA00004286"/>
    </source>
</evidence>
<dbReference type="InterPro" id="IPR000286">
    <property type="entry name" value="HDACs"/>
</dbReference>
<accession>S8DV57</accession>
<gene>
    <name evidence="20" type="ORF">FOMPIDRAFT_1130384</name>
</gene>
<proteinExistence type="inferred from homology"/>
<evidence type="ECO:0000256" key="13">
    <source>
        <dbReference type="ARBA" id="ARBA00023015"/>
    </source>
</evidence>
<dbReference type="PANTHER" id="PTHR10625">
    <property type="entry name" value="HISTONE DEACETYLASE HDAC1-RELATED"/>
    <property type="match status" value="1"/>
</dbReference>
<dbReference type="InterPro" id="IPR023696">
    <property type="entry name" value="Ureohydrolase_dom_sf"/>
</dbReference>
<feature type="domain" description="Histone deacetylase" evidence="19">
    <location>
        <begin position="28"/>
        <end position="344"/>
    </location>
</feature>
<keyword evidence="9" id="KW-0678">Repressor</keyword>
<evidence type="ECO:0000259" key="19">
    <source>
        <dbReference type="Pfam" id="PF00850"/>
    </source>
</evidence>
<dbReference type="GO" id="GO:0005737">
    <property type="term" value="C:cytoplasm"/>
    <property type="evidence" value="ECO:0007669"/>
    <property type="project" value="UniProtKB-SubCell"/>
</dbReference>
<evidence type="ECO:0000256" key="10">
    <source>
        <dbReference type="ARBA" id="ARBA00022723"/>
    </source>
</evidence>
<dbReference type="PANTHER" id="PTHR10625:SF14">
    <property type="entry name" value="HISTONE DEACETYLASE 8"/>
    <property type="match status" value="1"/>
</dbReference>
<evidence type="ECO:0000256" key="12">
    <source>
        <dbReference type="ARBA" id="ARBA00022853"/>
    </source>
</evidence>
<evidence type="ECO:0000256" key="4">
    <source>
        <dbReference type="ARBA" id="ARBA00004496"/>
    </source>
</evidence>
<dbReference type="InParanoid" id="S8DV57"/>
<dbReference type="GO" id="GO:0141221">
    <property type="term" value="F:histone deacetylase activity, hydrolytic mechanism"/>
    <property type="evidence" value="ECO:0007669"/>
    <property type="project" value="UniProtKB-EC"/>
</dbReference>
<evidence type="ECO:0000256" key="5">
    <source>
        <dbReference type="ARBA" id="ARBA00006457"/>
    </source>
</evidence>
<dbReference type="InterPro" id="IPR023801">
    <property type="entry name" value="His_deacetylse_dom"/>
</dbReference>
<dbReference type="STRING" id="743788.S8DV57"/>
<dbReference type="GO" id="GO:0046872">
    <property type="term" value="F:metal ion binding"/>
    <property type="evidence" value="ECO:0007669"/>
    <property type="project" value="UniProtKB-KW"/>
</dbReference>
<reference evidence="20 21" key="1">
    <citation type="journal article" date="2012" name="Science">
        <title>The Paleozoic origin of enzymatic lignin decomposition reconstructed from 31 fungal genomes.</title>
        <authorList>
            <person name="Floudas D."/>
            <person name="Binder M."/>
            <person name="Riley R."/>
            <person name="Barry K."/>
            <person name="Blanchette R.A."/>
            <person name="Henrissat B."/>
            <person name="Martinez A.T."/>
            <person name="Otillar R."/>
            <person name="Spatafora J.W."/>
            <person name="Yadav J.S."/>
            <person name="Aerts A."/>
            <person name="Benoit I."/>
            <person name="Boyd A."/>
            <person name="Carlson A."/>
            <person name="Copeland A."/>
            <person name="Coutinho P.M."/>
            <person name="de Vries R.P."/>
            <person name="Ferreira P."/>
            <person name="Findley K."/>
            <person name="Foster B."/>
            <person name="Gaskell J."/>
            <person name="Glotzer D."/>
            <person name="Gorecki P."/>
            <person name="Heitman J."/>
            <person name="Hesse C."/>
            <person name="Hori C."/>
            <person name="Igarashi K."/>
            <person name="Jurgens J.A."/>
            <person name="Kallen N."/>
            <person name="Kersten P."/>
            <person name="Kohler A."/>
            <person name="Kuees U."/>
            <person name="Kumar T.K.A."/>
            <person name="Kuo A."/>
            <person name="LaButti K."/>
            <person name="Larrondo L.F."/>
            <person name="Lindquist E."/>
            <person name="Ling A."/>
            <person name="Lombard V."/>
            <person name="Lucas S."/>
            <person name="Lundell T."/>
            <person name="Martin R."/>
            <person name="McLaughlin D.J."/>
            <person name="Morgenstern I."/>
            <person name="Morin E."/>
            <person name="Murat C."/>
            <person name="Nagy L.G."/>
            <person name="Nolan M."/>
            <person name="Ohm R.A."/>
            <person name="Patyshakuliyeva A."/>
            <person name="Rokas A."/>
            <person name="Ruiz-Duenas F.J."/>
            <person name="Sabat G."/>
            <person name="Salamov A."/>
            <person name="Samejima M."/>
            <person name="Schmutz J."/>
            <person name="Slot J.C."/>
            <person name="St John F."/>
            <person name="Stenlid J."/>
            <person name="Sun H."/>
            <person name="Sun S."/>
            <person name="Syed K."/>
            <person name="Tsang A."/>
            <person name="Wiebenga A."/>
            <person name="Young D."/>
            <person name="Pisabarro A."/>
            <person name="Eastwood D.C."/>
            <person name="Martin F."/>
            <person name="Cullen D."/>
            <person name="Grigoriev I.V."/>
            <person name="Hibbett D.S."/>
        </authorList>
    </citation>
    <scope>NUCLEOTIDE SEQUENCE</scope>
    <source>
        <strain evidence="21">FP-58527</strain>
    </source>
</reference>
<evidence type="ECO:0000256" key="14">
    <source>
        <dbReference type="ARBA" id="ARBA00023163"/>
    </source>
</evidence>
<dbReference type="Pfam" id="PF00850">
    <property type="entry name" value="Hist_deacetyl"/>
    <property type="match status" value="1"/>
</dbReference>
<organism evidence="20 21">
    <name type="scientific">Fomitopsis schrenkii</name>
    <name type="common">Brown rot fungus</name>
    <dbReference type="NCBI Taxonomy" id="2126942"/>
    <lineage>
        <taxon>Eukaryota</taxon>
        <taxon>Fungi</taxon>
        <taxon>Dikarya</taxon>
        <taxon>Basidiomycota</taxon>
        <taxon>Agaricomycotina</taxon>
        <taxon>Agaricomycetes</taxon>
        <taxon>Polyporales</taxon>
        <taxon>Fomitopsis</taxon>
    </lineage>
</organism>
<keyword evidence="13" id="KW-0805">Transcription regulation</keyword>
<comment type="cofactor">
    <cofactor evidence="1">
        <name>a divalent metal cation</name>
        <dbReference type="ChEBI" id="CHEBI:60240"/>
    </cofactor>
</comment>
<keyword evidence="10" id="KW-0479">Metal-binding</keyword>
<dbReference type="EC" id="3.5.1.98" evidence="6"/>
<sequence>MGEIQNKPRRVCYIVSNELVKASSLLPSNENRAFLVHSLVKAYGLLDIANCPKNTRLQVLRPVLADQKDLAMYHTEEYLQFILDPDTLLRDEESEGNDFGLEEDCPPFAGMRDYVRLVAGGTLTAANALREDRAEIAICWDGGRHHARKSEASGFCYVADCILALLALKRVHRTPTPARRPRVMYLDLDLHFSDAVSEAFHHSAATALQPQVLTLSIHHAAPGFFPASPLGQLRDPEEEGFDPFTLAVPLERGATDATFRRVWASVERVKDAFRPECVVLQCGVDGLAGDPHGVWNWSVGDGEGSLGWCVERVCAQWGCKVLMLGGGGYNHPNAARAWAYLTSVALGRALPPDTDIPDHAAFPLYAPSFTLGVPAGNAPDRNEDADLNKIAVHLEAAARMIEDMMEKGL</sequence>
<evidence type="ECO:0000256" key="16">
    <source>
        <dbReference type="ARBA" id="ARBA00040347"/>
    </source>
</evidence>
<evidence type="ECO:0000256" key="6">
    <source>
        <dbReference type="ARBA" id="ARBA00012111"/>
    </source>
</evidence>
<keyword evidence="8" id="KW-0963">Cytoplasm</keyword>
<keyword evidence="21" id="KW-1185">Reference proteome</keyword>
<dbReference type="SUPFAM" id="SSF52768">
    <property type="entry name" value="Arginase/deacetylase"/>
    <property type="match status" value="1"/>
</dbReference>
<comment type="subcellular location">
    <subcellularLocation>
        <location evidence="3">Chromosome</location>
    </subcellularLocation>
    <subcellularLocation>
        <location evidence="4">Cytoplasm</location>
    </subcellularLocation>
    <subcellularLocation>
        <location evidence="2">Nucleus</location>
    </subcellularLocation>
</comment>
<keyword evidence="15" id="KW-0539">Nucleus</keyword>
<dbReference type="HOGENOM" id="CLU_007727_7_6_1"/>
<name>S8DV57_FOMSC</name>
<evidence type="ECO:0000313" key="20">
    <source>
        <dbReference type="EMBL" id="EPS96467.1"/>
    </source>
</evidence>
<comment type="similarity">
    <text evidence="5">Belongs to the histone deacetylase family. HD type 1 subfamily.</text>
</comment>
<dbReference type="AlphaFoldDB" id="S8DV57"/>
<dbReference type="Proteomes" id="UP000015241">
    <property type="component" value="Unassembled WGS sequence"/>
</dbReference>
<evidence type="ECO:0000256" key="15">
    <source>
        <dbReference type="ARBA" id="ARBA00023242"/>
    </source>
</evidence>
<protein>
    <recommendedName>
        <fullName evidence="16">Histone deacetylase 8</fullName>
        <ecNumber evidence="6">3.5.1.98</ecNumber>
    </recommendedName>
    <alternativeName>
        <fullName evidence="17">Protein deacetylase HDAC8</fullName>
    </alternativeName>
    <alternativeName>
        <fullName evidence="18">Protein decrotonylase HDAC8</fullName>
    </alternativeName>
</protein>
<dbReference type="Gene3D" id="3.40.800.20">
    <property type="entry name" value="Histone deacetylase domain"/>
    <property type="match status" value="1"/>
</dbReference>
<evidence type="ECO:0000256" key="11">
    <source>
        <dbReference type="ARBA" id="ARBA00022801"/>
    </source>
</evidence>
<evidence type="ECO:0000256" key="18">
    <source>
        <dbReference type="ARBA" id="ARBA00042783"/>
    </source>
</evidence>
<dbReference type="PRINTS" id="PR01271">
    <property type="entry name" value="HISDACETLASE"/>
</dbReference>
<dbReference type="GO" id="GO:0005634">
    <property type="term" value="C:nucleus"/>
    <property type="evidence" value="ECO:0007669"/>
    <property type="project" value="UniProtKB-SubCell"/>
</dbReference>
<dbReference type="InterPro" id="IPR003084">
    <property type="entry name" value="HDAC_I/II"/>
</dbReference>
<evidence type="ECO:0000256" key="7">
    <source>
        <dbReference type="ARBA" id="ARBA00022454"/>
    </source>
</evidence>
<keyword evidence="12" id="KW-0156">Chromatin regulator</keyword>
<dbReference type="GO" id="GO:0031507">
    <property type="term" value="P:heterochromatin formation"/>
    <property type="evidence" value="ECO:0007669"/>
    <property type="project" value="TreeGrafter"/>
</dbReference>
<keyword evidence="11" id="KW-0378">Hydrolase</keyword>
<dbReference type="eggNOG" id="KOG1342">
    <property type="taxonomic scope" value="Eukaryota"/>
</dbReference>
<dbReference type="EMBL" id="KE504188">
    <property type="protein sequence ID" value="EPS96467.1"/>
    <property type="molecule type" value="Genomic_DNA"/>
</dbReference>
<dbReference type="InterPro" id="IPR037138">
    <property type="entry name" value="His_deacetylse_dom_sf"/>
</dbReference>